<proteinExistence type="predicted"/>
<dbReference type="PANTHER" id="PTHR31313:SF81">
    <property type="entry name" value="TY1 ENHANCER ACTIVATOR"/>
    <property type="match status" value="1"/>
</dbReference>
<dbReference type="Proteomes" id="UP000807469">
    <property type="component" value="Unassembled WGS sequence"/>
</dbReference>
<dbReference type="PANTHER" id="PTHR31313">
    <property type="entry name" value="TY1 ENHANCER ACTIVATOR"/>
    <property type="match status" value="1"/>
</dbReference>
<feature type="domain" description="Xylanolytic transcriptional activator regulatory" evidence="8">
    <location>
        <begin position="300"/>
        <end position="383"/>
    </location>
</feature>
<dbReference type="GO" id="GO:0008270">
    <property type="term" value="F:zinc ion binding"/>
    <property type="evidence" value="ECO:0007669"/>
    <property type="project" value="InterPro"/>
</dbReference>
<dbReference type="AlphaFoldDB" id="A0A9P5YYR5"/>
<feature type="region of interest" description="Disordered" evidence="7">
    <location>
        <begin position="827"/>
        <end position="847"/>
    </location>
</feature>
<evidence type="ECO:0000256" key="6">
    <source>
        <dbReference type="ARBA" id="ARBA00023242"/>
    </source>
</evidence>
<keyword evidence="1" id="KW-0479">Metal-binding</keyword>
<evidence type="ECO:0000256" key="4">
    <source>
        <dbReference type="ARBA" id="ARBA00023125"/>
    </source>
</evidence>
<comment type="caution">
    <text evidence="9">The sequence shown here is derived from an EMBL/GenBank/DDBJ whole genome shotgun (WGS) entry which is preliminary data.</text>
</comment>
<feature type="region of interest" description="Disordered" evidence="7">
    <location>
        <begin position="869"/>
        <end position="901"/>
    </location>
</feature>
<dbReference type="CDD" id="cd12148">
    <property type="entry name" value="fungal_TF_MHR"/>
    <property type="match status" value="1"/>
</dbReference>
<feature type="compositionally biased region" description="Low complexity" evidence="7">
    <location>
        <begin position="711"/>
        <end position="721"/>
    </location>
</feature>
<dbReference type="SMART" id="SM00906">
    <property type="entry name" value="Fungal_trans"/>
    <property type="match status" value="1"/>
</dbReference>
<sequence>MLDLQCAWTKNPVRKPRTEQHFEAMHKRAENLQLRAVEWRKYADYLESLLDQYQSPHDFRASRPSDADGLLGPAADLLDHELDLQSDDGTSEPGDPAKELCIPTQTLKLEDNGLLHHYGNTAPFRFDHVEPRLPSSSQPSRFPALAQNPDATYVLLVDNVPDDHYNPDFDWSRHLPDIVPLDRRSHDRALDLIFKFFTSWCLRVVPALFLRDMYRALSVSPSHPPPKTPHYSPMLHNALIALGLAFVDDPKLRDLKSRQYFANKAKSYVEIECSKPNLSVVNALSILASFHSSKGDQTLGYLFFGMSARMAQALGLNVDCSEWVKAGLMDESDLLDRRWTYWTTFTQDVCWSLYVGREFSIPSPTIDNEAFKVVSLPLVDTDCDQLPWVHAPSGLEPQPNYLTKTFEATCELLMIARRVMDVVNRLDRSHSRPHAIDELITEIDLNLNTWKGRLSPELDITHKSRQTATPHKLMMHLAYWWLFILLHRPFFQRKGRMIYSTDREIDHVKLCKRAAENIMELLSTWRTLYTLRFCPITLIQTVFAAGTVYLLTAMQASSGVRIAQKELGHSLEQQERVLGYLGEIGRSWGCATNIAGIMRNLMEEQRRAGRVGAGAGAGRIERMGSAGGEGDWDEGEDDEDGGGGGALMRVRRHSSLIKPKPHRALHAHSRGHSVNDAPSPASAALSSPSITISHSLSSHQQDNNNTLQPHSSGSSPSMSRSAPIAIPIQVPSRGGRANREALIGVGAGVSVSPAGSFSTSLTDPWLLRASHAASGSASPVVPSPVIPSPSSLGSMYAAARAHVGGAGAGGFGVGGGSFRESSGAFAHRDSANAPSTSGSGSNSNMFARQQPSAATPVLDTLAFSGSGHTASHMFQGPSSAPFDITQDLPPSSSSSSMPFGGRGAASSSAAASVLGVGANGRQFDEHELSAFLGMPGGGALSTAPYVGMNFGLIPGVGGGGSAAERGFAFESPSFDGPSSFGGVGGGVDGFLSFMNSVAADAGGAGAGAGAGGSGAQATTTGGFEEFTVMHDMDMDLEDGASQWEVWGQTFER</sequence>
<dbReference type="EMBL" id="MU155254">
    <property type="protein sequence ID" value="KAF9477656.1"/>
    <property type="molecule type" value="Genomic_DNA"/>
</dbReference>
<gene>
    <name evidence="9" type="ORF">BDN70DRAFT_934044</name>
</gene>
<feature type="compositionally biased region" description="Basic residues" evidence="7">
    <location>
        <begin position="649"/>
        <end position="671"/>
    </location>
</feature>
<evidence type="ECO:0000256" key="1">
    <source>
        <dbReference type="ARBA" id="ARBA00022723"/>
    </source>
</evidence>
<dbReference type="OrthoDB" id="2154091at2759"/>
<dbReference type="GO" id="GO:0006351">
    <property type="term" value="P:DNA-templated transcription"/>
    <property type="evidence" value="ECO:0007669"/>
    <property type="project" value="InterPro"/>
</dbReference>
<dbReference type="GO" id="GO:0003677">
    <property type="term" value="F:DNA binding"/>
    <property type="evidence" value="ECO:0007669"/>
    <property type="project" value="UniProtKB-KW"/>
</dbReference>
<feature type="region of interest" description="Disordered" evidence="7">
    <location>
        <begin position="612"/>
        <end position="721"/>
    </location>
</feature>
<feature type="compositionally biased region" description="Polar residues" evidence="7">
    <location>
        <begin position="832"/>
        <end position="847"/>
    </location>
</feature>
<organism evidence="9 10">
    <name type="scientific">Pholiota conissans</name>
    <dbReference type="NCBI Taxonomy" id="109636"/>
    <lineage>
        <taxon>Eukaryota</taxon>
        <taxon>Fungi</taxon>
        <taxon>Dikarya</taxon>
        <taxon>Basidiomycota</taxon>
        <taxon>Agaricomycotina</taxon>
        <taxon>Agaricomycetes</taxon>
        <taxon>Agaricomycetidae</taxon>
        <taxon>Agaricales</taxon>
        <taxon>Agaricineae</taxon>
        <taxon>Strophariaceae</taxon>
        <taxon>Pholiota</taxon>
    </lineage>
</organism>
<reference evidence="9" key="1">
    <citation type="submission" date="2020-11" db="EMBL/GenBank/DDBJ databases">
        <authorList>
            <consortium name="DOE Joint Genome Institute"/>
            <person name="Ahrendt S."/>
            <person name="Riley R."/>
            <person name="Andreopoulos W."/>
            <person name="Labutti K."/>
            <person name="Pangilinan J."/>
            <person name="Ruiz-Duenas F.J."/>
            <person name="Barrasa J.M."/>
            <person name="Sanchez-Garcia M."/>
            <person name="Camarero S."/>
            <person name="Miyauchi S."/>
            <person name="Serrano A."/>
            <person name="Linde D."/>
            <person name="Babiker R."/>
            <person name="Drula E."/>
            <person name="Ayuso-Fernandez I."/>
            <person name="Pacheco R."/>
            <person name="Padilla G."/>
            <person name="Ferreira P."/>
            <person name="Barriuso J."/>
            <person name="Kellner H."/>
            <person name="Castanera R."/>
            <person name="Alfaro M."/>
            <person name="Ramirez L."/>
            <person name="Pisabarro A.G."/>
            <person name="Kuo A."/>
            <person name="Tritt A."/>
            <person name="Lipzen A."/>
            <person name="He G."/>
            <person name="Yan M."/>
            <person name="Ng V."/>
            <person name="Cullen D."/>
            <person name="Martin F."/>
            <person name="Rosso M.-N."/>
            <person name="Henrissat B."/>
            <person name="Hibbett D."/>
            <person name="Martinez A.T."/>
            <person name="Grigoriev I.V."/>
        </authorList>
    </citation>
    <scope>NUCLEOTIDE SEQUENCE</scope>
    <source>
        <strain evidence="9">CIRM-BRFM 674</strain>
    </source>
</reference>
<keyword evidence="2" id="KW-0862">Zinc</keyword>
<evidence type="ECO:0000256" key="7">
    <source>
        <dbReference type="SAM" id="MobiDB-lite"/>
    </source>
</evidence>
<feature type="compositionally biased region" description="Acidic residues" evidence="7">
    <location>
        <begin position="630"/>
        <end position="641"/>
    </location>
</feature>
<evidence type="ECO:0000256" key="3">
    <source>
        <dbReference type="ARBA" id="ARBA00023015"/>
    </source>
</evidence>
<evidence type="ECO:0000313" key="9">
    <source>
        <dbReference type="EMBL" id="KAF9477656.1"/>
    </source>
</evidence>
<feature type="compositionally biased region" description="Polar residues" evidence="7">
    <location>
        <begin position="700"/>
        <end position="710"/>
    </location>
</feature>
<keyword evidence="3" id="KW-0805">Transcription regulation</keyword>
<evidence type="ECO:0000313" key="10">
    <source>
        <dbReference type="Proteomes" id="UP000807469"/>
    </source>
</evidence>
<dbReference type="InterPro" id="IPR051615">
    <property type="entry name" value="Transcr_Regulatory_Elem"/>
</dbReference>
<evidence type="ECO:0000256" key="5">
    <source>
        <dbReference type="ARBA" id="ARBA00023163"/>
    </source>
</evidence>
<accession>A0A9P5YYR5</accession>
<evidence type="ECO:0000256" key="2">
    <source>
        <dbReference type="ARBA" id="ARBA00022833"/>
    </source>
</evidence>
<protein>
    <recommendedName>
        <fullName evidence="8">Xylanolytic transcriptional activator regulatory domain-containing protein</fullName>
    </recommendedName>
</protein>
<keyword evidence="5" id="KW-0804">Transcription</keyword>
<keyword evidence="10" id="KW-1185">Reference proteome</keyword>
<feature type="compositionally biased region" description="Low complexity" evidence="7">
    <location>
        <begin position="677"/>
        <end position="699"/>
    </location>
</feature>
<evidence type="ECO:0000259" key="8">
    <source>
        <dbReference type="SMART" id="SM00906"/>
    </source>
</evidence>
<dbReference type="InterPro" id="IPR007219">
    <property type="entry name" value="XnlR_reg_dom"/>
</dbReference>
<dbReference type="Pfam" id="PF04082">
    <property type="entry name" value="Fungal_trans"/>
    <property type="match status" value="1"/>
</dbReference>
<keyword evidence="4" id="KW-0238">DNA-binding</keyword>
<name>A0A9P5YYR5_9AGAR</name>
<keyword evidence="6" id="KW-0539">Nucleus</keyword>